<organism evidence="2 3">
    <name type="scientific">Neomoorella glycerini</name>
    <dbReference type="NCBI Taxonomy" id="55779"/>
    <lineage>
        <taxon>Bacteria</taxon>
        <taxon>Bacillati</taxon>
        <taxon>Bacillota</taxon>
        <taxon>Clostridia</taxon>
        <taxon>Neomoorellales</taxon>
        <taxon>Neomoorellaceae</taxon>
        <taxon>Neomoorella</taxon>
    </lineage>
</organism>
<dbReference type="InterPro" id="IPR043519">
    <property type="entry name" value="NT_sf"/>
</dbReference>
<evidence type="ECO:0000313" key="3">
    <source>
        <dbReference type="Proteomes" id="UP000425916"/>
    </source>
</evidence>
<dbReference type="PANTHER" id="PTHR43852">
    <property type="entry name" value="NUCLEOTIDYLTRANSFERASE"/>
    <property type="match status" value="1"/>
</dbReference>
<name>A0A6I5ZN45_9FIRM</name>
<evidence type="ECO:0000313" key="2">
    <source>
        <dbReference type="EMBL" id="QGP91253.1"/>
    </source>
</evidence>
<dbReference type="OrthoDB" id="1716545at2"/>
<proteinExistence type="predicted"/>
<dbReference type="GO" id="GO:0016740">
    <property type="term" value="F:transferase activity"/>
    <property type="evidence" value="ECO:0007669"/>
    <property type="project" value="UniProtKB-KW"/>
</dbReference>
<reference evidence="2 3" key="1">
    <citation type="submission" date="2019-11" db="EMBL/GenBank/DDBJ databases">
        <title>Genome sequence of Moorella glycerini DSM11254.</title>
        <authorList>
            <person name="Poehlein A."/>
            <person name="Boeer T."/>
            <person name="Daniel R."/>
        </authorList>
    </citation>
    <scope>NUCLEOTIDE SEQUENCE [LARGE SCALE GENOMIC DNA]</scope>
    <source>
        <strain evidence="2 3">DSM 11254</strain>
    </source>
</reference>
<dbReference type="InterPro" id="IPR041633">
    <property type="entry name" value="Polbeta"/>
</dbReference>
<dbReference type="PANTHER" id="PTHR43852:SF3">
    <property type="entry name" value="NUCLEOTIDYLTRANSFERASE"/>
    <property type="match status" value="1"/>
</dbReference>
<dbReference type="Pfam" id="PF18765">
    <property type="entry name" value="Polbeta"/>
    <property type="match status" value="1"/>
</dbReference>
<dbReference type="NCBIfam" id="NF047752">
    <property type="entry name" value="MntA_antitoxin"/>
    <property type="match status" value="1"/>
</dbReference>
<dbReference type="SUPFAM" id="SSF81301">
    <property type="entry name" value="Nucleotidyltransferase"/>
    <property type="match status" value="1"/>
</dbReference>
<keyword evidence="2" id="KW-0808">Transferase</keyword>
<dbReference type="RefSeq" id="WP_156271659.1">
    <property type="nucleotide sequence ID" value="NZ_CP046244.1"/>
</dbReference>
<gene>
    <name evidence="2" type="ORF">MGLY_05800</name>
</gene>
<dbReference type="EMBL" id="CP046244">
    <property type="protein sequence ID" value="QGP91253.1"/>
    <property type="molecule type" value="Genomic_DNA"/>
</dbReference>
<evidence type="ECO:0000259" key="1">
    <source>
        <dbReference type="Pfam" id="PF18765"/>
    </source>
</evidence>
<dbReference type="Proteomes" id="UP000425916">
    <property type="component" value="Chromosome"/>
</dbReference>
<dbReference type="InterPro" id="IPR052930">
    <property type="entry name" value="TA_antitoxin_MntA"/>
</dbReference>
<dbReference type="CDD" id="cd05403">
    <property type="entry name" value="NT_KNTase_like"/>
    <property type="match status" value="1"/>
</dbReference>
<protein>
    <submittedName>
        <fullName evidence="2">Polymerase beta, Nucleotidyltransferase</fullName>
    </submittedName>
</protein>
<dbReference type="AlphaFoldDB" id="A0A6I5ZN45"/>
<keyword evidence="3" id="KW-1185">Reference proteome</keyword>
<feature type="domain" description="Polymerase beta nucleotidyltransferase" evidence="1">
    <location>
        <begin position="9"/>
        <end position="101"/>
    </location>
</feature>
<dbReference type="Gene3D" id="3.30.460.10">
    <property type="entry name" value="Beta Polymerase, domain 2"/>
    <property type="match status" value="1"/>
</dbReference>
<sequence length="140" mass="16252">MQEKKFSSTLKPIFASFPDVIAVYLFGSYLNEPERARDVDLALLLKKPVSGISYHFMHLYSKLGEIFSPLEVDLLFLNFAPVPIAFEVINTGEVIYCTNEERRTDFEYVISGLYLDYNYHLHQGRRELYETIREASSLVQ</sequence>
<accession>A0A6I5ZN45</accession>